<keyword evidence="9" id="KW-1185">Reference proteome</keyword>
<dbReference type="Proteomes" id="UP000018466">
    <property type="component" value="Unassembled WGS sequence"/>
</dbReference>
<dbReference type="InterPro" id="IPR038765">
    <property type="entry name" value="Papain-like_cys_pep_sf"/>
</dbReference>
<keyword evidence="6" id="KW-0732">Signal</keyword>
<name>A0AA36Y356_9FIRM</name>
<feature type="compositionally biased region" description="Low complexity" evidence="5">
    <location>
        <begin position="33"/>
        <end position="45"/>
    </location>
</feature>
<dbReference type="InterPro" id="IPR002477">
    <property type="entry name" value="Peptidoglycan-bd-like"/>
</dbReference>
<comment type="similarity">
    <text evidence="1">Belongs to the peptidase C40 family.</text>
</comment>
<protein>
    <recommendedName>
        <fullName evidence="7">NlpC/P60 domain-containing protein</fullName>
    </recommendedName>
</protein>
<evidence type="ECO:0000256" key="2">
    <source>
        <dbReference type="ARBA" id="ARBA00022670"/>
    </source>
</evidence>
<keyword evidence="2" id="KW-0645">Protease</keyword>
<evidence type="ECO:0000256" key="5">
    <source>
        <dbReference type="SAM" id="MobiDB-lite"/>
    </source>
</evidence>
<dbReference type="Pfam" id="PF00877">
    <property type="entry name" value="NLPC_P60"/>
    <property type="match status" value="1"/>
</dbReference>
<dbReference type="InterPro" id="IPR036365">
    <property type="entry name" value="PGBD-like_sf"/>
</dbReference>
<reference evidence="8 9" key="1">
    <citation type="submission" date="2011-10" db="EMBL/GenBank/DDBJ databases">
        <title>The Genome Sequence of Lachnospiraceae bacterium ACC2.</title>
        <authorList>
            <consortium name="The Broad Institute Genome Sequencing Platform"/>
            <person name="Earl A."/>
            <person name="Ward D."/>
            <person name="Feldgarden M."/>
            <person name="Gevers D."/>
            <person name="Sizova M."/>
            <person name="Hazen A."/>
            <person name="Epstein S."/>
            <person name="Young S.K."/>
            <person name="Zeng Q."/>
            <person name="Gargeya S."/>
            <person name="Fitzgerald M."/>
            <person name="Haas B."/>
            <person name="Abouelleil A."/>
            <person name="Alvarado L."/>
            <person name="Arachchi H.M."/>
            <person name="Berlin A."/>
            <person name="Brown A."/>
            <person name="Chapman S.B."/>
            <person name="Chen Z."/>
            <person name="Dunbar C."/>
            <person name="Freedman E."/>
            <person name="Gearin G."/>
            <person name="Goldberg J."/>
            <person name="Griggs A."/>
            <person name="Gujja S."/>
            <person name="Heiman D."/>
            <person name="Howarth C."/>
            <person name="Larson L."/>
            <person name="Lui A."/>
            <person name="MacDonald P.J.P."/>
            <person name="Montmayeur A."/>
            <person name="Murphy C."/>
            <person name="Neiman D."/>
            <person name="Pearson M."/>
            <person name="Priest M."/>
            <person name="Roberts A."/>
            <person name="Saif S."/>
            <person name="Shea T."/>
            <person name="Shenoy N."/>
            <person name="Sisk P."/>
            <person name="Stolte C."/>
            <person name="Sykes S."/>
            <person name="Wortman J."/>
            <person name="Nusbaum C."/>
            <person name="Birren B."/>
        </authorList>
    </citation>
    <scope>NUCLEOTIDE SEQUENCE [LARGE SCALE GENOMIC DNA]</scope>
    <source>
        <strain evidence="8 9">ACC2</strain>
    </source>
</reference>
<sequence length="571" mass="59872">MRRRISKKQALALIFAAAMLTACSQGKTGRSSEAAAESAASAESSVTADTATGTKSSADSSVAEAADSTAAESTGSEAASAGSSGAEAEASAANGDILAVSPGGAQFPDMDLAVPTTEPAPEIIRIGTRNWIVKDLQARLMQLGFMDNDEPTDYYGEVTAAAVKVYQRQNKLPQDGIVGESTLKAIMDENAHYYTAQEGDSGTDIQTLQQRLYQLGYLAQTTDVSGTYDAKTLVAVQKFQQMNGLSDDGKVGLKTMNLIYSDEVKPNMVVYGEKSDIVMAAQQRLKALGYLTGEADGNFGLGTVMAIKEFQSRNNQVVDGYLGPGTRDALNSPNAQPFGLTLGDESDSVEKVQELLSKWGYLDKQLATGYYGEATKNAVKAFQERNGLTADGSVGASTMAKLTSNDVVKPAPKPKAKTPKQNNDKPKNGGKKNGNSGSQGGGGGSSYTYSGSGSVGTLLSVASSKLGTPYVWGAKGDNAFDCSGFVYWCLNHSGVSQSYMTSGGWASSGRGQRINSYSELQAGDIIVVSGHVGIVAGGGGVIDASSSNGRVVHRSLNGWWERNFICGWRIF</sequence>
<feature type="chain" id="PRO_5041410162" description="NlpC/P60 domain-containing protein" evidence="6">
    <location>
        <begin position="25"/>
        <end position="571"/>
    </location>
</feature>
<dbReference type="SUPFAM" id="SSF54001">
    <property type="entry name" value="Cysteine proteinases"/>
    <property type="match status" value="1"/>
</dbReference>
<feature type="region of interest" description="Disordered" evidence="5">
    <location>
        <begin position="33"/>
        <end position="87"/>
    </location>
</feature>
<dbReference type="InterPro" id="IPR036366">
    <property type="entry name" value="PGBDSf"/>
</dbReference>
<evidence type="ECO:0000313" key="9">
    <source>
        <dbReference type="Proteomes" id="UP000018466"/>
    </source>
</evidence>
<dbReference type="PANTHER" id="PTHR41533">
    <property type="entry name" value="L,D-TRANSPEPTIDASE HI_1667-RELATED"/>
    <property type="match status" value="1"/>
</dbReference>
<dbReference type="SUPFAM" id="SSF47090">
    <property type="entry name" value="PGBD-like"/>
    <property type="match status" value="4"/>
</dbReference>
<evidence type="ECO:0000256" key="1">
    <source>
        <dbReference type="ARBA" id="ARBA00007074"/>
    </source>
</evidence>
<dbReference type="Gene3D" id="3.90.1720.10">
    <property type="entry name" value="endopeptidase domain like (from Nostoc punctiforme)"/>
    <property type="match status" value="1"/>
</dbReference>
<dbReference type="AlphaFoldDB" id="A0AA36Y356"/>
<dbReference type="Pfam" id="PF01471">
    <property type="entry name" value="PG_binding_1"/>
    <property type="match status" value="4"/>
</dbReference>
<feature type="compositionally biased region" description="Low complexity" evidence="5">
    <location>
        <begin position="56"/>
        <end position="87"/>
    </location>
</feature>
<dbReference type="PANTHER" id="PTHR41533:SF1">
    <property type="entry name" value="L,D-TRANSPEPTIDASE YCBB-RELATED"/>
    <property type="match status" value="1"/>
</dbReference>
<dbReference type="PROSITE" id="PS51935">
    <property type="entry name" value="NLPC_P60"/>
    <property type="match status" value="1"/>
</dbReference>
<dbReference type="Gene3D" id="1.10.101.10">
    <property type="entry name" value="PGBD-like superfamily/PGBD"/>
    <property type="match status" value="4"/>
</dbReference>
<dbReference type="GeneID" id="86941657"/>
<gene>
    <name evidence="8" type="ORF">HMPREF9623_01928</name>
</gene>
<comment type="caution">
    <text evidence="8">The sequence shown here is derived from an EMBL/GenBank/DDBJ whole genome shotgun (WGS) entry which is preliminary data.</text>
</comment>
<evidence type="ECO:0000256" key="6">
    <source>
        <dbReference type="SAM" id="SignalP"/>
    </source>
</evidence>
<evidence type="ECO:0000259" key="7">
    <source>
        <dbReference type="PROSITE" id="PS51935"/>
    </source>
</evidence>
<dbReference type="InterPro" id="IPR052905">
    <property type="entry name" value="LD-transpeptidase_YkuD-like"/>
</dbReference>
<dbReference type="GO" id="GO:0006508">
    <property type="term" value="P:proteolysis"/>
    <property type="evidence" value="ECO:0007669"/>
    <property type="project" value="UniProtKB-KW"/>
</dbReference>
<keyword evidence="4" id="KW-0788">Thiol protease</keyword>
<dbReference type="PROSITE" id="PS51257">
    <property type="entry name" value="PROKAR_LIPOPROTEIN"/>
    <property type="match status" value="1"/>
</dbReference>
<evidence type="ECO:0000256" key="4">
    <source>
        <dbReference type="ARBA" id="ARBA00022807"/>
    </source>
</evidence>
<accession>A0AA36Y356</accession>
<feature type="compositionally biased region" description="Polar residues" evidence="5">
    <location>
        <begin position="46"/>
        <end position="55"/>
    </location>
</feature>
<keyword evidence="3" id="KW-0378">Hydrolase</keyword>
<dbReference type="EMBL" id="AGEL01000015">
    <property type="protein sequence ID" value="EHO15607.1"/>
    <property type="molecule type" value="Genomic_DNA"/>
</dbReference>
<evidence type="ECO:0000256" key="3">
    <source>
        <dbReference type="ARBA" id="ARBA00022801"/>
    </source>
</evidence>
<dbReference type="RefSeq" id="WP_009533746.1">
    <property type="nucleotide sequence ID" value="NZ_JH590865.1"/>
</dbReference>
<feature type="region of interest" description="Disordered" evidence="5">
    <location>
        <begin position="402"/>
        <end position="445"/>
    </location>
</feature>
<feature type="signal peptide" evidence="6">
    <location>
        <begin position="1"/>
        <end position="24"/>
    </location>
</feature>
<dbReference type="InterPro" id="IPR000064">
    <property type="entry name" value="NLP_P60_dom"/>
</dbReference>
<organism evidence="8 9">
    <name type="scientific">Stomatobaculum longum</name>
    <dbReference type="NCBI Taxonomy" id="796942"/>
    <lineage>
        <taxon>Bacteria</taxon>
        <taxon>Bacillati</taxon>
        <taxon>Bacillota</taxon>
        <taxon>Clostridia</taxon>
        <taxon>Lachnospirales</taxon>
        <taxon>Lachnospiraceae</taxon>
        <taxon>Stomatobaculum</taxon>
    </lineage>
</organism>
<dbReference type="GO" id="GO:0008234">
    <property type="term" value="F:cysteine-type peptidase activity"/>
    <property type="evidence" value="ECO:0007669"/>
    <property type="project" value="UniProtKB-KW"/>
</dbReference>
<proteinExistence type="inferred from homology"/>
<evidence type="ECO:0000313" key="8">
    <source>
        <dbReference type="EMBL" id="EHO15607.1"/>
    </source>
</evidence>
<feature type="domain" description="NlpC/P60" evidence="7">
    <location>
        <begin position="452"/>
        <end position="571"/>
    </location>
</feature>